<reference evidence="1 2" key="1">
    <citation type="submission" date="2023-08" db="EMBL/GenBank/DDBJ databases">
        <title>Complete genome sequence of Geobacillus thermodenitrificans K1041, a genetically tractable strain representative of the genus Geobacillus.</title>
        <authorList>
            <person name="Kani S."/>
            <person name="Suzuki H."/>
        </authorList>
    </citation>
    <scope>NUCLEOTIDE SEQUENCE [LARGE SCALE GENOMIC DNA]</scope>
    <source>
        <strain evidence="1 2">K1041</strain>
    </source>
</reference>
<dbReference type="Proteomes" id="UP001297580">
    <property type="component" value="Chromosome"/>
</dbReference>
<evidence type="ECO:0000313" key="2">
    <source>
        <dbReference type="Proteomes" id="UP001297580"/>
    </source>
</evidence>
<keyword evidence="2" id="KW-1185">Reference proteome</keyword>
<dbReference type="RefSeq" id="WP_311088171.1">
    <property type="nucleotide sequence ID" value="NZ_CP133461.1"/>
</dbReference>
<organism evidence="1 2">
    <name type="scientific">Geobacillus thermodenitrificans</name>
    <dbReference type="NCBI Taxonomy" id="33940"/>
    <lineage>
        <taxon>Bacteria</taxon>
        <taxon>Bacillati</taxon>
        <taxon>Bacillota</taxon>
        <taxon>Bacilli</taxon>
        <taxon>Bacillales</taxon>
        <taxon>Anoxybacillaceae</taxon>
        <taxon>Geobacillus</taxon>
    </lineage>
</organism>
<sequence>MSWRTRRPLPFPLRIQLRASIEDITENDRDNEINIISLTAL</sequence>
<gene>
    <name evidence="1" type="ORF">HSX42_16445</name>
</gene>
<protein>
    <submittedName>
        <fullName evidence="1">Uncharacterized protein</fullName>
    </submittedName>
</protein>
<proteinExistence type="predicted"/>
<accession>A0ABY9QCI6</accession>
<dbReference type="EMBL" id="CP133461">
    <property type="protein sequence ID" value="WMV75797.1"/>
    <property type="molecule type" value="Genomic_DNA"/>
</dbReference>
<name>A0ABY9QCI6_GEOTD</name>
<evidence type="ECO:0000313" key="1">
    <source>
        <dbReference type="EMBL" id="WMV75797.1"/>
    </source>
</evidence>